<protein>
    <recommendedName>
        <fullName evidence="3">Prolamin-like domain-containing protein</fullName>
    </recommendedName>
</protein>
<sequence length="145" mass="16158">MAISIEIHQSIKIALLLLLCGLVIIFSSSSVLAAEEIVALPPLRAKLHDLLEQCAQFLTAQCGATFNAIMHNRKEDVEPSDECCMRLIVAGPTCHRRFVEVTLPSLFQVMNHSDAMQQGVRLWNHCVNVAIKFKIRNVLPPKSLQ</sequence>
<dbReference type="AlphaFoldDB" id="A0A067E5H1"/>
<reference evidence="4 5" key="1">
    <citation type="submission" date="2014-04" db="EMBL/GenBank/DDBJ databases">
        <authorList>
            <consortium name="International Citrus Genome Consortium"/>
            <person name="Gmitter F."/>
            <person name="Chen C."/>
            <person name="Farmerie W."/>
            <person name="Harkins T."/>
            <person name="Desany B."/>
            <person name="Mohiuddin M."/>
            <person name="Kodira C."/>
            <person name="Borodovsky M."/>
            <person name="Lomsadze A."/>
            <person name="Burns P."/>
            <person name="Jenkins J."/>
            <person name="Prochnik S."/>
            <person name="Shu S."/>
            <person name="Chapman J."/>
            <person name="Pitluck S."/>
            <person name="Schmutz J."/>
            <person name="Rokhsar D."/>
        </authorList>
    </citation>
    <scope>NUCLEOTIDE SEQUENCE</scope>
</reference>
<feature type="signal peptide" evidence="2">
    <location>
        <begin position="1"/>
        <end position="33"/>
    </location>
</feature>
<dbReference type="PANTHER" id="PTHR31951">
    <property type="entry name" value="BIFUNCTIONAL INHIBITOR/LIPID-TRANSFER PROTEIN/SEED STORAGE 2S ALBUMIN SUPERFAMILY PROTEIN-RELATED"/>
    <property type="match status" value="1"/>
</dbReference>
<dbReference type="Pfam" id="PF05617">
    <property type="entry name" value="Prolamin_like"/>
    <property type="match status" value="1"/>
</dbReference>
<feature type="chain" id="PRO_5001636084" description="Prolamin-like domain-containing protein" evidence="2">
    <location>
        <begin position="34"/>
        <end position="145"/>
    </location>
</feature>
<name>A0A067E5H1_CITSI</name>
<keyword evidence="5" id="KW-1185">Reference proteome</keyword>
<accession>A0A067E5H1</accession>
<dbReference type="PANTHER" id="PTHR31951:SF22">
    <property type="entry name" value="ECA1 GAMETOGENESIS RELATED FAMILY"/>
    <property type="match status" value="1"/>
</dbReference>
<feature type="domain" description="Prolamin-like" evidence="3">
    <location>
        <begin position="53"/>
        <end position="127"/>
    </location>
</feature>
<evidence type="ECO:0000313" key="5">
    <source>
        <dbReference type="Proteomes" id="UP000027120"/>
    </source>
</evidence>
<keyword evidence="1 2" id="KW-0732">Signal</keyword>
<gene>
    <name evidence="4" type="ORF">CISIN_1g039266mg</name>
</gene>
<evidence type="ECO:0000256" key="1">
    <source>
        <dbReference type="ARBA" id="ARBA00022729"/>
    </source>
</evidence>
<organism evidence="4 5">
    <name type="scientific">Citrus sinensis</name>
    <name type="common">Sweet orange</name>
    <name type="synonym">Citrus aurantium var. sinensis</name>
    <dbReference type="NCBI Taxonomy" id="2711"/>
    <lineage>
        <taxon>Eukaryota</taxon>
        <taxon>Viridiplantae</taxon>
        <taxon>Streptophyta</taxon>
        <taxon>Embryophyta</taxon>
        <taxon>Tracheophyta</taxon>
        <taxon>Spermatophyta</taxon>
        <taxon>Magnoliopsida</taxon>
        <taxon>eudicotyledons</taxon>
        <taxon>Gunneridae</taxon>
        <taxon>Pentapetalae</taxon>
        <taxon>rosids</taxon>
        <taxon>malvids</taxon>
        <taxon>Sapindales</taxon>
        <taxon>Rutaceae</taxon>
        <taxon>Aurantioideae</taxon>
        <taxon>Citrus</taxon>
    </lineage>
</organism>
<evidence type="ECO:0000259" key="3">
    <source>
        <dbReference type="Pfam" id="PF05617"/>
    </source>
</evidence>
<dbReference type="Proteomes" id="UP000027120">
    <property type="component" value="Unassembled WGS sequence"/>
</dbReference>
<dbReference type="EMBL" id="KK785079">
    <property type="protein sequence ID" value="KDO50459.1"/>
    <property type="molecule type" value="Genomic_DNA"/>
</dbReference>
<evidence type="ECO:0000256" key="2">
    <source>
        <dbReference type="SAM" id="SignalP"/>
    </source>
</evidence>
<proteinExistence type="predicted"/>
<evidence type="ECO:0000313" key="4">
    <source>
        <dbReference type="EMBL" id="KDO50459.1"/>
    </source>
</evidence>
<dbReference type="InterPro" id="IPR008502">
    <property type="entry name" value="Prolamin-like"/>
</dbReference>